<gene>
    <name evidence="2" type="ORF">NA56DRAFT_583153</name>
</gene>
<dbReference type="Gene3D" id="3.30.160.60">
    <property type="entry name" value="Classic Zinc Finger"/>
    <property type="match status" value="1"/>
</dbReference>
<feature type="non-terminal residue" evidence="2">
    <location>
        <position position="302"/>
    </location>
</feature>
<sequence>MPNVGTSQVHYKDASGPSTESGYKDFPSLSYSTIYENSSLPTQQYDSSSSSGHFRQTESVRHTPASLGWSQGTELVKLYRFIVPKGKLPYLELLGKWTPTYETPARVYLDVAKDYKKNIFPCQYPGPCNGKQNIFGRPADLERHYKNVHADEKDTFPCDYVKCPRFQDDFTRKDHLRDHLRDFHKEDIGCAQGWRNGDKRTWERAQKVWLAERNISHRHWRCARCLVKNYVTQSGWECRSCNSLCEVDRVRARERLAPEEQTPKGPDETLAYSTLVCGACKGSLWVEDYYGAYKPCPSCHPT</sequence>
<feature type="region of interest" description="Disordered" evidence="1">
    <location>
        <begin position="1"/>
        <end position="24"/>
    </location>
</feature>
<organism evidence="2 3">
    <name type="scientific">Hyaloscypha hepaticicola</name>
    <dbReference type="NCBI Taxonomy" id="2082293"/>
    <lineage>
        <taxon>Eukaryota</taxon>
        <taxon>Fungi</taxon>
        <taxon>Dikarya</taxon>
        <taxon>Ascomycota</taxon>
        <taxon>Pezizomycotina</taxon>
        <taxon>Leotiomycetes</taxon>
        <taxon>Helotiales</taxon>
        <taxon>Hyaloscyphaceae</taxon>
        <taxon>Hyaloscypha</taxon>
    </lineage>
</organism>
<evidence type="ECO:0000313" key="2">
    <source>
        <dbReference type="EMBL" id="PMD14726.1"/>
    </source>
</evidence>
<accession>A0A2J6PLI0</accession>
<evidence type="ECO:0008006" key="4">
    <source>
        <dbReference type="Google" id="ProtNLM"/>
    </source>
</evidence>
<feature type="region of interest" description="Disordered" evidence="1">
    <location>
        <begin position="42"/>
        <end position="65"/>
    </location>
</feature>
<dbReference type="EMBL" id="KZ613519">
    <property type="protein sequence ID" value="PMD14726.1"/>
    <property type="molecule type" value="Genomic_DNA"/>
</dbReference>
<proteinExistence type="predicted"/>
<reference evidence="2 3" key="1">
    <citation type="submission" date="2016-05" db="EMBL/GenBank/DDBJ databases">
        <title>A degradative enzymes factory behind the ericoid mycorrhizal symbiosis.</title>
        <authorList>
            <consortium name="DOE Joint Genome Institute"/>
            <person name="Martino E."/>
            <person name="Morin E."/>
            <person name="Grelet G."/>
            <person name="Kuo A."/>
            <person name="Kohler A."/>
            <person name="Daghino S."/>
            <person name="Barry K."/>
            <person name="Choi C."/>
            <person name="Cichocki N."/>
            <person name="Clum A."/>
            <person name="Copeland A."/>
            <person name="Hainaut M."/>
            <person name="Haridas S."/>
            <person name="Labutti K."/>
            <person name="Lindquist E."/>
            <person name="Lipzen A."/>
            <person name="Khouja H.-R."/>
            <person name="Murat C."/>
            <person name="Ohm R."/>
            <person name="Olson A."/>
            <person name="Spatafora J."/>
            <person name="Veneault-Fourrey C."/>
            <person name="Henrissat B."/>
            <person name="Grigoriev I."/>
            <person name="Martin F."/>
            <person name="Perotto S."/>
        </authorList>
    </citation>
    <scope>NUCLEOTIDE SEQUENCE [LARGE SCALE GENOMIC DNA]</scope>
    <source>
        <strain evidence="2 3">UAMH 7357</strain>
    </source>
</reference>
<evidence type="ECO:0000313" key="3">
    <source>
        <dbReference type="Proteomes" id="UP000235672"/>
    </source>
</evidence>
<dbReference type="AlphaFoldDB" id="A0A2J6PLI0"/>
<evidence type="ECO:0000256" key="1">
    <source>
        <dbReference type="SAM" id="MobiDB-lite"/>
    </source>
</evidence>
<dbReference type="STRING" id="1745343.A0A2J6PLI0"/>
<dbReference type="Proteomes" id="UP000235672">
    <property type="component" value="Unassembled WGS sequence"/>
</dbReference>
<protein>
    <recommendedName>
        <fullName evidence="4">C2H2-type domain-containing protein</fullName>
    </recommendedName>
</protein>
<keyword evidence="3" id="KW-1185">Reference proteome</keyword>
<dbReference type="OrthoDB" id="2687452at2759"/>
<name>A0A2J6PLI0_9HELO</name>
<feature type="compositionally biased region" description="Polar residues" evidence="1">
    <location>
        <begin position="42"/>
        <end position="54"/>
    </location>
</feature>